<keyword evidence="9 15" id="KW-0675">Receptor</keyword>
<feature type="chain" id="PRO_5011617525" evidence="12">
    <location>
        <begin position="26"/>
        <end position="796"/>
    </location>
</feature>
<dbReference type="Pfam" id="PF00593">
    <property type="entry name" value="TonB_dep_Rec_b-barrel"/>
    <property type="match status" value="1"/>
</dbReference>
<dbReference type="Proteomes" id="UP000199308">
    <property type="component" value="Unassembled WGS sequence"/>
</dbReference>
<evidence type="ECO:0000256" key="5">
    <source>
        <dbReference type="ARBA" id="ARBA00022692"/>
    </source>
</evidence>
<evidence type="ECO:0000256" key="9">
    <source>
        <dbReference type="ARBA" id="ARBA00023170"/>
    </source>
</evidence>
<evidence type="ECO:0000313" key="16">
    <source>
        <dbReference type="Proteomes" id="UP000199308"/>
    </source>
</evidence>
<dbReference type="SUPFAM" id="SSF49452">
    <property type="entry name" value="Starch-binding domain-like"/>
    <property type="match status" value="1"/>
</dbReference>
<evidence type="ECO:0000256" key="12">
    <source>
        <dbReference type="SAM" id="SignalP"/>
    </source>
</evidence>
<feature type="signal peptide" evidence="12">
    <location>
        <begin position="1"/>
        <end position="25"/>
    </location>
</feature>
<dbReference type="Gene3D" id="2.60.40.1120">
    <property type="entry name" value="Carboxypeptidase-like, regulatory domain"/>
    <property type="match status" value="1"/>
</dbReference>
<comment type="similarity">
    <text evidence="2">Belongs to the TonB-dependent receptor family. Hemoglobin/haptoglobin binding protein subfamily.</text>
</comment>
<dbReference type="GO" id="GO:0015344">
    <property type="term" value="F:siderophore uptake transmembrane transporter activity"/>
    <property type="evidence" value="ECO:0007669"/>
    <property type="project" value="TreeGrafter"/>
</dbReference>
<keyword evidence="3" id="KW-0813">Transport</keyword>
<dbReference type="InterPro" id="IPR013784">
    <property type="entry name" value="Carb-bd-like_fold"/>
</dbReference>
<proteinExistence type="inferred from homology"/>
<organism evidence="15 16">
    <name type="scientific">Thalassotalea agarivorans</name>
    <name type="common">Thalassomonas agarivorans</name>
    <dbReference type="NCBI Taxonomy" id="349064"/>
    <lineage>
        <taxon>Bacteria</taxon>
        <taxon>Pseudomonadati</taxon>
        <taxon>Pseudomonadota</taxon>
        <taxon>Gammaproteobacteria</taxon>
        <taxon>Alteromonadales</taxon>
        <taxon>Colwelliaceae</taxon>
        <taxon>Thalassotalea</taxon>
    </lineage>
</organism>
<sequence length="796" mass="88306">MASSWVKHLLSICILMLMTSFSTHAEETSGGIVIEVTDAKTNRPLKNASVSLSLEQNDEIKRATNELGNATFTDILTGLYQLSVNSDGYVSAIESNIRVSPNKVTTYQVRLIPTDDIEVVSVFGNNRSYQTEGAVSNSYMNREQLRSAVGGGSDILRALDGMPGLTSTGEFASFTVRGRGPRDNLIYVDNMPFDKVVHFDASIGELEDVGGGGRFSIFAPNLIAGAEFSPGGWNAAYGGKSGSLLQLNVAEGKSSPTASLRVDIAGVEVGYEGPSGIHKDTTVLFNARQLDFGRLFDIIGENDIGTPVLTDVILKTVTQIDDNNKLSFLALYTPEDYDRDIENVLESEEFQDVAITSATQDSALYGLTWASFIGEKSEVSTNVYYRTSDKLSVEGEAYPDLVPPETPIEDIPVREGLLTLSEVEEEFGLRLDFQYFNDWGTFTSGVELSRIDLSFGQTLTEDWLQFIYSVDDFRPDPTQRYIVLTPDEMNAAYDVDTTRAALFADQLFELDAWSFNIGVRYEYDELSDQHMYSPRVGANWLFSDDLRFSANAGVYYQAPRFLDQTFALAGEPLQYEKITHVSLGGNYDFADNWNVLGEFYYQDLSDLVVGDTRNENALTNAGTGEGYGFDAVLTRYLLAGWTLNATYSYNNGTRDDNDGVGEYDADFNRPHVITLGAQWDINEHWKVGARWKYLTGNPTDSYTIYSDVLAPNEPLRFSQEYFGRNDLRNDNFHQLNVRVDYQNNIGPVLVIAFVDIVNLLGTSSNGIADFNPRTGSIEVEEGEAVPIIGLKFETSW</sequence>
<dbReference type="InterPro" id="IPR039426">
    <property type="entry name" value="TonB-dep_rcpt-like"/>
</dbReference>
<reference evidence="15 16" key="1">
    <citation type="submission" date="2016-10" db="EMBL/GenBank/DDBJ databases">
        <authorList>
            <person name="de Groot N.N."/>
        </authorList>
    </citation>
    <scope>NUCLEOTIDE SEQUENCE [LARGE SCALE GENOMIC DNA]</scope>
    <source>
        <strain evidence="15 16">DSM 19706</strain>
    </source>
</reference>
<evidence type="ECO:0000256" key="1">
    <source>
        <dbReference type="ARBA" id="ARBA00004571"/>
    </source>
</evidence>
<name>A0A1I0DNX6_THASX</name>
<accession>A0A1I0DNX6</accession>
<evidence type="ECO:0000256" key="2">
    <source>
        <dbReference type="ARBA" id="ARBA00008143"/>
    </source>
</evidence>
<dbReference type="EMBL" id="FOHK01000006">
    <property type="protein sequence ID" value="SET34242.1"/>
    <property type="molecule type" value="Genomic_DNA"/>
</dbReference>
<evidence type="ECO:0000313" key="15">
    <source>
        <dbReference type="EMBL" id="SET34242.1"/>
    </source>
</evidence>
<evidence type="ECO:0000259" key="14">
    <source>
        <dbReference type="Pfam" id="PF07715"/>
    </source>
</evidence>
<dbReference type="SUPFAM" id="SSF56935">
    <property type="entry name" value="Porins"/>
    <property type="match status" value="1"/>
</dbReference>
<keyword evidence="4" id="KW-1134">Transmembrane beta strand</keyword>
<evidence type="ECO:0000256" key="6">
    <source>
        <dbReference type="ARBA" id="ARBA00022729"/>
    </source>
</evidence>
<evidence type="ECO:0000256" key="8">
    <source>
        <dbReference type="ARBA" id="ARBA00023136"/>
    </source>
</evidence>
<dbReference type="InterPro" id="IPR036942">
    <property type="entry name" value="Beta-barrel_TonB_sf"/>
</dbReference>
<evidence type="ECO:0000256" key="10">
    <source>
        <dbReference type="ARBA" id="ARBA00023237"/>
    </source>
</evidence>
<evidence type="ECO:0000256" key="7">
    <source>
        <dbReference type="ARBA" id="ARBA00023077"/>
    </source>
</evidence>
<evidence type="ECO:0000256" key="4">
    <source>
        <dbReference type="ARBA" id="ARBA00022452"/>
    </source>
</evidence>
<dbReference type="OrthoDB" id="9145970at2"/>
<keyword evidence="7 11" id="KW-0798">TonB box</keyword>
<dbReference type="Gene3D" id="2.40.170.20">
    <property type="entry name" value="TonB-dependent receptor, beta-barrel domain"/>
    <property type="match status" value="1"/>
</dbReference>
<dbReference type="Pfam" id="PF07715">
    <property type="entry name" value="Plug"/>
    <property type="match status" value="1"/>
</dbReference>
<dbReference type="InterPro" id="IPR000531">
    <property type="entry name" value="Beta-barrel_TonB"/>
</dbReference>
<dbReference type="AlphaFoldDB" id="A0A1I0DNX6"/>
<dbReference type="Pfam" id="PF13620">
    <property type="entry name" value="CarboxypepD_reg"/>
    <property type="match status" value="1"/>
</dbReference>
<dbReference type="PANTHER" id="PTHR30069:SF29">
    <property type="entry name" value="HEMOGLOBIN AND HEMOGLOBIN-HAPTOGLOBIN-BINDING PROTEIN 1-RELATED"/>
    <property type="match status" value="1"/>
</dbReference>
<dbReference type="STRING" id="349064.SAMN05660429_01600"/>
<evidence type="ECO:0000256" key="11">
    <source>
        <dbReference type="RuleBase" id="RU003357"/>
    </source>
</evidence>
<keyword evidence="16" id="KW-1185">Reference proteome</keyword>
<dbReference type="InterPro" id="IPR037066">
    <property type="entry name" value="Plug_dom_sf"/>
</dbReference>
<dbReference type="GO" id="GO:0009279">
    <property type="term" value="C:cell outer membrane"/>
    <property type="evidence" value="ECO:0007669"/>
    <property type="project" value="UniProtKB-SubCell"/>
</dbReference>
<comment type="subcellular location">
    <subcellularLocation>
        <location evidence="1">Cell outer membrane</location>
        <topology evidence="1">Multi-pass membrane protein</topology>
    </subcellularLocation>
</comment>
<dbReference type="Gene3D" id="2.170.130.10">
    <property type="entry name" value="TonB-dependent receptor, plug domain"/>
    <property type="match status" value="1"/>
</dbReference>
<dbReference type="PANTHER" id="PTHR30069">
    <property type="entry name" value="TONB-DEPENDENT OUTER MEMBRANE RECEPTOR"/>
    <property type="match status" value="1"/>
</dbReference>
<protein>
    <submittedName>
        <fullName evidence="15">TonB-dependent Receptor Plug Domain</fullName>
    </submittedName>
</protein>
<dbReference type="GO" id="GO:0044718">
    <property type="term" value="P:siderophore transmembrane transport"/>
    <property type="evidence" value="ECO:0007669"/>
    <property type="project" value="TreeGrafter"/>
</dbReference>
<keyword evidence="6 12" id="KW-0732">Signal</keyword>
<keyword evidence="10" id="KW-0998">Cell outer membrane</keyword>
<keyword evidence="5" id="KW-0812">Transmembrane</keyword>
<dbReference type="InterPro" id="IPR012910">
    <property type="entry name" value="Plug_dom"/>
</dbReference>
<evidence type="ECO:0000259" key="13">
    <source>
        <dbReference type="Pfam" id="PF00593"/>
    </source>
</evidence>
<feature type="domain" description="TonB-dependent receptor plug" evidence="14">
    <location>
        <begin position="134"/>
        <end position="240"/>
    </location>
</feature>
<gene>
    <name evidence="15" type="ORF">SAMN05660429_01600</name>
</gene>
<keyword evidence="8 11" id="KW-0472">Membrane</keyword>
<evidence type="ECO:0000256" key="3">
    <source>
        <dbReference type="ARBA" id="ARBA00022448"/>
    </source>
</evidence>
<dbReference type="GO" id="GO:0030246">
    <property type="term" value="F:carbohydrate binding"/>
    <property type="evidence" value="ECO:0007669"/>
    <property type="project" value="InterPro"/>
</dbReference>
<feature type="domain" description="TonB-dependent receptor-like beta-barrel" evidence="13">
    <location>
        <begin position="329"/>
        <end position="743"/>
    </location>
</feature>